<comment type="caution">
    <text evidence="6">The sequence shown here is derived from an EMBL/GenBank/DDBJ whole genome shotgun (WGS) entry which is preliminary data.</text>
</comment>
<gene>
    <name evidence="6" type="primary">mftG</name>
    <name evidence="6" type="ORF">ACFPK1_21165</name>
</gene>
<dbReference type="PROSITE" id="PS00624">
    <property type="entry name" value="GMC_OXRED_2"/>
    <property type="match status" value="1"/>
</dbReference>
<dbReference type="Gene3D" id="3.30.410.40">
    <property type="match status" value="1"/>
</dbReference>
<dbReference type="InterPro" id="IPR023978">
    <property type="entry name" value="GMC_oxidoreductase_bact"/>
</dbReference>
<sequence>MTWDVVVVGGGSAGCALAGRLTEDPARRVLLLEAGAAVTDPAAFPAEVRDVGSLAAADPDGPHTWDVGVELTGGRRTRVGRGRLLGGSSAVNGANHIRATRADLDAWPGWSFDATLPYYIRGERDLDVAGPLHGDAGPVPVVRPAGELRSVLTERFLDAAARVGVPPEIDKNGDRPPGAGLMPANVRHGVRVNAAIAYVLPHLHRPNLAVRGDVTVARVLLEGDRAVGVEGVDGERIEAGEVVLAAGSVCTPQVLALSGIGAPDLLRAAGLPVHHERPGVGRGYSDHPSVFLAFPDTTGDAGLHPEAPGAQAAVHLDAGDDPAGDLEILLFARPFAPGGACHLMCALQAPESRGVMTFSADPRVPPRLEHRYLASAHDRARMRHVVRAAGELLAAGGLALGPARTPGGRTLDDRELDAWITAHLTTSAHLCGSARLGPADDPGAVVDPELRVHGLRGLRVVDTSVLPTVPRRGPAATALMLGERAADLVAGRPLAARTAVP</sequence>
<dbReference type="Proteomes" id="UP001596175">
    <property type="component" value="Unassembled WGS sequence"/>
</dbReference>
<evidence type="ECO:0000256" key="2">
    <source>
        <dbReference type="ARBA" id="ARBA00010790"/>
    </source>
</evidence>
<dbReference type="InterPro" id="IPR036188">
    <property type="entry name" value="FAD/NAD-bd_sf"/>
</dbReference>
<dbReference type="InterPro" id="IPR000172">
    <property type="entry name" value="GMC_OxRdtase_N"/>
</dbReference>
<evidence type="ECO:0000256" key="1">
    <source>
        <dbReference type="ARBA" id="ARBA00001974"/>
    </source>
</evidence>
<protein>
    <submittedName>
        <fullName evidence="6">Mycofactocin system GMC family oxidoreductase MftG</fullName>
        <ecNumber evidence="6">1.-.-.-</ecNumber>
    </submittedName>
</protein>
<accession>A0ABV9ZKD1</accession>
<keyword evidence="7" id="KW-1185">Reference proteome</keyword>
<dbReference type="InterPro" id="IPR012132">
    <property type="entry name" value="GMC_OxRdtase"/>
</dbReference>
<dbReference type="SUPFAM" id="SSF51905">
    <property type="entry name" value="FAD/NAD(P)-binding domain"/>
    <property type="match status" value="1"/>
</dbReference>
<dbReference type="PIRSF" id="PIRSF000137">
    <property type="entry name" value="Alcohol_oxidase"/>
    <property type="match status" value="1"/>
</dbReference>
<feature type="domain" description="Glucose-methanol-choline oxidoreductase N-terminal" evidence="5">
    <location>
        <begin position="247"/>
        <end position="261"/>
    </location>
</feature>
<comment type="similarity">
    <text evidence="2">Belongs to the GMC oxidoreductase family.</text>
</comment>
<dbReference type="SUPFAM" id="SSF54373">
    <property type="entry name" value="FAD-linked reductases, C-terminal domain"/>
    <property type="match status" value="1"/>
</dbReference>
<dbReference type="NCBIfam" id="TIGR03970">
    <property type="entry name" value="Rv0697"/>
    <property type="match status" value="1"/>
</dbReference>
<name>A0ABV9ZKD1_9PSEU</name>
<dbReference type="Pfam" id="PF05199">
    <property type="entry name" value="GMC_oxred_C"/>
    <property type="match status" value="1"/>
</dbReference>
<proteinExistence type="inferred from homology"/>
<evidence type="ECO:0000256" key="3">
    <source>
        <dbReference type="ARBA" id="ARBA00022630"/>
    </source>
</evidence>
<evidence type="ECO:0000259" key="5">
    <source>
        <dbReference type="PROSITE" id="PS00624"/>
    </source>
</evidence>
<evidence type="ECO:0000313" key="7">
    <source>
        <dbReference type="Proteomes" id="UP001596175"/>
    </source>
</evidence>
<comment type="cofactor">
    <cofactor evidence="1">
        <name>FAD</name>
        <dbReference type="ChEBI" id="CHEBI:57692"/>
    </cofactor>
</comment>
<dbReference type="EMBL" id="JBHSKG010000012">
    <property type="protein sequence ID" value="MFC5140760.1"/>
    <property type="molecule type" value="Genomic_DNA"/>
</dbReference>
<reference evidence="7" key="1">
    <citation type="journal article" date="2019" name="Int. J. Syst. Evol. Microbiol.">
        <title>The Global Catalogue of Microorganisms (GCM) 10K type strain sequencing project: providing services to taxonomists for standard genome sequencing and annotation.</title>
        <authorList>
            <consortium name="The Broad Institute Genomics Platform"/>
            <consortium name="The Broad Institute Genome Sequencing Center for Infectious Disease"/>
            <person name="Wu L."/>
            <person name="Ma J."/>
        </authorList>
    </citation>
    <scope>NUCLEOTIDE SEQUENCE [LARGE SCALE GENOMIC DNA]</scope>
    <source>
        <strain evidence="7">XZYJ18</strain>
    </source>
</reference>
<organism evidence="6 7">
    <name type="scientific">Actinomycetospora rhizophila</name>
    <dbReference type="NCBI Taxonomy" id="1416876"/>
    <lineage>
        <taxon>Bacteria</taxon>
        <taxon>Bacillati</taxon>
        <taxon>Actinomycetota</taxon>
        <taxon>Actinomycetes</taxon>
        <taxon>Pseudonocardiales</taxon>
        <taxon>Pseudonocardiaceae</taxon>
        <taxon>Actinomycetospora</taxon>
    </lineage>
</organism>
<dbReference type="Gene3D" id="3.50.50.60">
    <property type="entry name" value="FAD/NAD(P)-binding domain"/>
    <property type="match status" value="1"/>
</dbReference>
<keyword evidence="4" id="KW-0274">FAD</keyword>
<evidence type="ECO:0000313" key="6">
    <source>
        <dbReference type="EMBL" id="MFC5140760.1"/>
    </source>
</evidence>
<dbReference type="Pfam" id="PF00732">
    <property type="entry name" value="GMC_oxred_N"/>
    <property type="match status" value="1"/>
</dbReference>
<dbReference type="EC" id="1.-.-.-" evidence="6"/>
<dbReference type="RefSeq" id="WP_378022927.1">
    <property type="nucleotide sequence ID" value="NZ_JBHSKG010000012.1"/>
</dbReference>
<dbReference type="InterPro" id="IPR007867">
    <property type="entry name" value="GMC_OxRtase_C"/>
</dbReference>
<dbReference type="PANTHER" id="PTHR11552">
    <property type="entry name" value="GLUCOSE-METHANOL-CHOLINE GMC OXIDOREDUCTASE"/>
    <property type="match status" value="1"/>
</dbReference>
<evidence type="ECO:0000256" key="4">
    <source>
        <dbReference type="ARBA" id="ARBA00022827"/>
    </source>
</evidence>
<dbReference type="PANTHER" id="PTHR11552:SF147">
    <property type="entry name" value="CHOLINE DEHYDROGENASE, MITOCHONDRIAL"/>
    <property type="match status" value="1"/>
</dbReference>
<keyword evidence="3" id="KW-0285">Flavoprotein</keyword>
<keyword evidence="6" id="KW-0560">Oxidoreductase</keyword>
<dbReference type="GO" id="GO:0016491">
    <property type="term" value="F:oxidoreductase activity"/>
    <property type="evidence" value="ECO:0007669"/>
    <property type="project" value="UniProtKB-KW"/>
</dbReference>